<keyword evidence="5" id="KW-0106">Calcium</keyword>
<dbReference type="InterPro" id="IPR036322">
    <property type="entry name" value="WD40_repeat_dom_sf"/>
</dbReference>
<dbReference type="Pfam" id="PF00400">
    <property type="entry name" value="WD40"/>
    <property type="match status" value="5"/>
</dbReference>
<evidence type="ECO:0000259" key="11">
    <source>
        <dbReference type="PROSITE" id="PS50222"/>
    </source>
</evidence>
<dbReference type="PROSITE" id="PS00678">
    <property type="entry name" value="WD_REPEATS_1"/>
    <property type="match status" value="1"/>
</dbReference>
<feature type="transmembrane region" description="Helical" evidence="10">
    <location>
        <begin position="1630"/>
        <end position="1649"/>
    </location>
</feature>
<dbReference type="Gene3D" id="1.10.238.10">
    <property type="entry name" value="EF-hand"/>
    <property type="match status" value="1"/>
</dbReference>
<proteinExistence type="predicted"/>
<feature type="transmembrane region" description="Helical" evidence="10">
    <location>
        <begin position="1448"/>
        <end position="1467"/>
    </location>
</feature>
<feature type="repeat" description="WD" evidence="8">
    <location>
        <begin position="738"/>
        <end position="779"/>
    </location>
</feature>
<dbReference type="InterPro" id="IPR018247">
    <property type="entry name" value="EF_Hand_1_Ca_BS"/>
</dbReference>
<keyword evidence="4" id="KW-0677">Repeat</keyword>
<evidence type="ECO:0000256" key="5">
    <source>
        <dbReference type="ARBA" id="ARBA00022837"/>
    </source>
</evidence>
<dbReference type="InterPro" id="IPR001680">
    <property type="entry name" value="WD40_rpt"/>
</dbReference>
<evidence type="ECO:0000256" key="3">
    <source>
        <dbReference type="ARBA" id="ARBA00022692"/>
    </source>
</evidence>
<dbReference type="Proteomes" id="UP000186817">
    <property type="component" value="Unassembled WGS sequence"/>
</dbReference>
<dbReference type="Gene3D" id="1.20.120.350">
    <property type="entry name" value="Voltage-gated potassium channels. Chain C"/>
    <property type="match status" value="1"/>
</dbReference>
<dbReference type="Pfam" id="PF00520">
    <property type="entry name" value="Ion_trans"/>
    <property type="match status" value="1"/>
</dbReference>
<evidence type="ECO:0000256" key="6">
    <source>
        <dbReference type="ARBA" id="ARBA00022989"/>
    </source>
</evidence>
<dbReference type="InterPro" id="IPR002048">
    <property type="entry name" value="EF_hand_dom"/>
</dbReference>
<comment type="caution">
    <text evidence="12">The sequence shown here is derived from an EMBL/GenBank/DDBJ whole genome shotgun (WGS) entry which is preliminary data.</text>
</comment>
<comment type="subcellular location">
    <subcellularLocation>
        <location evidence="1">Membrane</location>
        <topology evidence="1">Multi-pass membrane protein</topology>
    </subcellularLocation>
</comment>
<dbReference type="PANTHER" id="PTHR19879:SF9">
    <property type="entry name" value="TRANSCRIPTION INITIATION FACTOR TFIID SUBUNIT 5"/>
    <property type="match status" value="1"/>
</dbReference>
<dbReference type="InterPro" id="IPR005821">
    <property type="entry name" value="Ion_trans_dom"/>
</dbReference>
<dbReference type="Gene3D" id="2.130.10.10">
    <property type="entry name" value="YVTN repeat-like/Quinoprotein amine dehydrogenase"/>
    <property type="match status" value="2"/>
</dbReference>
<evidence type="ECO:0000256" key="2">
    <source>
        <dbReference type="ARBA" id="ARBA00022574"/>
    </source>
</evidence>
<keyword evidence="6 10" id="KW-1133">Transmembrane helix</keyword>
<dbReference type="InterPro" id="IPR027359">
    <property type="entry name" value="Volt_channel_dom_sf"/>
</dbReference>
<sequence length="1823" mass="200413">MIGPKSRLSQLRSCWRLQREHASSTQTPPAPASKTRLCASGASRCRLVAMGQVMGIIIGAFSQAQSDPLENLRLAVERAEAAGVEQDTLDDVRTKLAELENEVGKELSISVRHAVSGETLTVVRARPSDTPAYLREHVLRATGDGGVALHFLFQSQVLDEKVSLRDSGPAQALEQQNAPPSASGDWGSGWTRDDRRRQRGDRAAPAPHIKPTSSLVEEADPNGNSLLVIDSSDEGLISPFQNWLVDEIMSNAAGNISSDVFAWMNAERSSAIWCAPPVIGASLRSDEDPRCSSFDLWPTPTLRSNKRFSFRDRKNGRDVVIRGHFGDASAIVCGPKTGLRGNQLIVRVPMLIRRTLPQLQNIVMRHLMRSLSLRILPPKWDQKGSRCHAVDRFLCSEGAPIDRAGPPGPWAQNGHNLDTRRAAKPTADPVPVGSPRLFVPDNAAVEVRQSETSLALRPKPKTKLSLRMLRLWKEQIRLLSVLRGLSSKFSLPFGAMLLWKSRSRLVITVRASVCCGAWVLSPVGKVLAKGLVDGDTVFLVQTPLLCLTASFDGTARIWYLQSGDCRKMLVARRGGQVQSATFSHDGLILLTVSLDGEGKLWCPESGRLLCELSGQAGGVLSGEFSADSKWITGASDDCTAIVWNAETGKCSQVLSGHDDDVKSAAFSPDASLVVTASCDGTAGLWMAADGSRLRSFVGHDDVVKSAMFSYDGMRIITASMDGTARVWNVETGECLQVLQGHAKAVNSAAFSPDDTLYLTTSFDGTVRVWEAGSGDCNLVLHADNKVVNMAQFSPDGAMILVASGTECVRLLSATTGECIMTLDGHEDWVRTANFSPDGMLIASASYDGTARRERAEAGQGSRGSGVREPANACRPLLAIRRQSYPRKSLRPEEGAASCLIRGCCASNSLHLLSLPMRLLSTMAMYATEVSRDVRNHTTLFANWSPHEPFASFLHLQQLGVEYPRASQCTSWQNEFCQAAIMMKQVAEQLAEIQQQQKASAQTFAFLAHQHEGWQVALDSILDRIDRLNETEERKLDYPQITRTPQLPPLRGDPDGEAMAPKTVAVMQQNVLPTPEERILDITGNELVEENVNASVPAAIDALLGITGLNGTGNTMPNEPACFGRWNRDAKEKAVDLLVNVKDWVCWSSSLANGLFCKGWLDLSRLPCHLNGAFNALSALRKIVQWAHQEVFEPNENAEPIAFCRVQKNTSRGNAPMDCWSIRRQYQNEAGRGQLLRLLSQFNDHISTHEWDGVGSNDWRWALCERSMASMGIVRMPVTDAMCHPSLRILLRLNEIIEWGMWATTNGGLMHDCSPWDEIWAGEENVPANAWKAPTQALGSSDRTAATVQAIAQIANALEPGAEIVLQKNAEHSQAVHGSKSTSSSPQDDSKDKLHTLMQQHQQKSETSTKLKRLVEQGLQDHLAANAARGVKTLREKIAVMVHSQMFEYAAGFVILANLVVIGVEAQLSLSMDSEFPDLSWPWWMERIFLLIYCFEIFLRIVAGGFGVLRDVWFLMDLALVMTGWTALLFLPLAGVDALAAEKLLIVRGLRLLRLVRALRMINHFKVIWRLVYGLLTAGQTIISTTALILISLFVCSCVAVELIGKDRELLEDSVTGPIVQTHFRGIDKSLVTLIQFVTLDSVASIYFPLIMLKPYLSVFFLGLIVVISIGLMNLVTAAVLENAMQAAVQDAEAEKSAMLNTVKDAIPELLKIFQSIDKDNSGILTHDEVMSVEVDILPKKFLQTVHVNSMLELFDYLDVDQTGELTREEFIEGLLDLCLRDMPLHMVQMLKLLHLILGMSKKIDIHLEALRSRQQTVVLPSAI</sequence>
<dbReference type="GO" id="GO:0005216">
    <property type="term" value="F:monoatomic ion channel activity"/>
    <property type="evidence" value="ECO:0007669"/>
    <property type="project" value="InterPro"/>
</dbReference>
<evidence type="ECO:0000256" key="4">
    <source>
        <dbReference type="ARBA" id="ARBA00022737"/>
    </source>
</evidence>
<gene>
    <name evidence="12" type="primary">HET-E1</name>
    <name evidence="12" type="ORF">AK812_SmicGene12777</name>
</gene>
<evidence type="ECO:0000313" key="12">
    <source>
        <dbReference type="EMBL" id="OLQ04167.1"/>
    </source>
</evidence>
<dbReference type="Gene3D" id="1.10.287.70">
    <property type="match status" value="1"/>
</dbReference>
<feature type="region of interest" description="Disordered" evidence="9">
    <location>
        <begin position="166"/>
        <end position="220"/>
    </location>
</feature>
<dbReference type="SUPFAM" id="SSF47473">
    <property type="entry name" value="EF-hand"/>
    <property type="match status" value="1"/>
</dbReference>
<reference evidence="12 13" key="1">
    <citation type="submission" date="2016-02" db="EMBL/GenBank/DDBJ databases">
        <title>Genome analysis of coral dinoflagellate symbionts highlights evolutionary adaptations to a symbiotic lifestyle.</title>
        <authorList>
            <person name="Aranda M."/>
            <person name="Li Y."/>
            <person name="Liew Y.J."/>
            <person name="Baumgarten S."/>
            <person name="Simakov O."/>
            <person name="Wilson M."/>
            <person name="Piel J."/>
            <person name="Ashoor H."/>
            <person name="Bougouffa S."/>
            <person name="Bajic V.B."/>
            <person name="Ryu T."/>
            <person name="Ravasi T."/>
            <person name="Bayer T."/>
            <person name="Micklem G."/>
            <person name="Kim H."/>
            <person name="Bhak J."/>
            <person name="Lajeunesse T.C."/>
            <person name="Voolstra C.R."/>
        </authorList>
    </citation>
    <scope>NUCLEOTIDE SEQUENCE [LARGE SCALE GENOMIC DNA]</scope>
    <source>
        <strain evidence="12 13">CCMP2467</strain>
    </source>
</reference>
<dbReference type="PANTHER" id="PTHR19879">
    <property type="entry name" value="TRANSCRIPTION INITIATION FACTOR TFIID"/>
    <property type="match status" value="1"/>
</dbReference>
<accession>A0A1Q9E9T0</accession>
<feature type="repeat" description="WD" evidence="8">
    <location>
        <begin position="696"/>
        <end position="737"/>
    </location>
</feature>
<dbReference type="CDD" id="cd00200">
    <property type="entry name" value="WD40"/>
    <property type="match status" value="1"/>
</dbReference>
<dbReference type="GO" id="GO:0016020">
    <property type="term" value="C:membrane"/>
    <property type="evidence" value="ECO:0007669"/>
    <property type="project" value="UniProtKB-SubCell"/>
</dbReference>
<feature type="domain" description="EF-hand" evidence="11">
    <location>
        <begin position="1704"/>
        <end position="1739"/>
    </location>
</feature>
<dbReference type="GO" id="GO:0005509">
    <property type="term" value="F:calcium ion binding"/>
    <property type="evidence" value="ECO:0007669"/>
    <property type="project" value="InterPro"/>
</dbReference>
<keyword evidence="13" id="KW-1185">Reference proteome</keyword>
<feature type="repeat" description="WD" evidence="8">
    <location>
        <begin position="822"/>
        <end position="851"/>
    </location>
</feature>
<dbReference type="SMART" id="SM00054">
    <property type="entry name" value="EFh"/>
    <property type="match status" value="2"/>
</dbReference>
<name>A0A1Q9E9T0_SYMMI</name>
<feature type="repeat" description="WD" evidence="8">
    <location>
        <begin position="612"/>
        <end position="653"/>
    </location>
</feature>
<protein>
    <submittedName>
        <fullName evidence="12">Vegetative incompatibility protein HET-E-1</fullName>
    </submittedName>
</protein>
<dbReference type="InterPro" id="IPR011992">
    <property type="entry name" value="EF-hand-dom_pair"/>
</dbReference>
<dbReference type="CDD" id="cd00051">
    <property type="entry name" value="EFh"/>
    <property type="match status" value="1"/>
</dbReference>
<feature type="compositionally biased region" description="Basic and acidic residues" evidence="9">
    <location>
        <begin position="191"/>
        <end position="202"/>
    </location>
</feature>
<dbReference type="InterPro" id="IPR015943">
    <property type="entry name" value="WD40/YVTN_repeat-like_dom_sf"/>
</dbReference>
<dbReference type="SUPFAM" id="SSF50978">
    <property type="entry name" value="WD40 repeat-like"/>
    <property type="match status" value="1"/>
</dbReference>
<evidence type="ECO:0000256" key="10">
    <source>
        <dbReference type="SAM" id="Phobius"/>
    </source>
</evidence>
<dbReference type="PROSITE" id="PS50294">
    <property type="entry name" value="WD_REPEATS_REGION"/>
    <property type="match status" value="4"/>
</dbReference>
<dbReference type="PROSITE" id="PS50222">
    <property type="entry name" value="EF_HAND_2"/>
    <property type="match status" value="2"/>
</dbReference>
<evidence type="ECO:0000256" key="9">
    <source>
        <dbReference type="SAM" id="MobiDB-lite"/>
    </source>
</evidence>
<evidence type="ECO:0000256" key="8">
    <source>
        <dbReference type="PROSITE-ProRule" id="PRU00221"/>
    </source>
</evidence>
<dbReference type="SUPFAM" id="SSF81324">
    <property type="entry name" value="Voltage-gated potassium channels"/>
    <property type="match status" value="1"/>
</dbReference>
<keyword evidence="7 10" id="KW-0472">Membrane</keyword>
<keyword evidence="3 10" id="KW-0812">Transmembrane</keyword>
<evidence type="ECO:0000256" key="1">
    <source>
        <dbReference type="ARBA" id="ARBA00004141"/>
    </source>
</evidence>
<feature type="domain" description="EF-hand" evidence="11">
    <location>
        <begin position="1745"/>
        <end position="1780"/>
    </location>
</feature>
<dbReference type="OrthoDB" id="538223at2759"/>
<dbReference type="SMART" id="SM00320">
    <property type="entry name" value="WD40"/>
    <property type="match status" value="7"/>
</dbReference>
<feature type="region of interest" description="Disordered" evidence="9">
    <location>
        <begin position="1369"/>
        <end position="1391"/>
    </location>
</feature>
<feature type="transmembrane region" description="Helical" evidence="10">
    <location>
        <begin position="1487"/>
        <end position="1505"/>
    </location>
</feature>
<feature type="repeat" description="WD" evidence="8">
    <location>
        <begin position="654"/>
        <end position="695"/>
    </location>
</feature>
<feature type="transmembrane region" description="Helical" evidence="10">
    <location>
        <begin position="1655"/>
        <end position="1680"/>
    </location>
</feature>
<dbReference type="EMBL" id="LSRX01000217">
    <property type="protein sequence ID" value="OLQ04167.1"/>
    <property type="molecule type" value="Genomic_DNA"/>
</dbReference>
<dbReference type="PROSITE" id="PS00018">
    <property type="entry name" value="EF_HAND_1"/>
    <property type="match status" value="2"/>
</dbReference>
<dbReference type="PROSITE" id="PS50082">
    <property type="entry name" value="WD_REPEATS_2"/>
    <property type="match status" value="5"/>
</dbReference>
<organism evidence="12 13">
    <name type="scientific">Symbiodinium microadriaticum</name>
    <name type="common">Dinoflagellate</name>
    <name type="synonym">Zooxanthella microadriatica</name>
    <dbReference type="NCBI Taxonomy" id="2951"/>
    <lineage>
        <taxon>Eukaryota</taxon>
        <taxon>Sar</taxon>
        <taxon>Alveolata</taxon>
        <taxon>Dinophyceae</taxon>
        <taxon>Suessiales</taxon>
        <taxon>Symbiodiniaceae</taxon>
        <taxon>Symbiodinium</taxon>
    </lineage>
</organism>
<keyword evidence="2 8" id="KW-0853">WD repeat</keyword>
<evidence type="ECO:0000256" key="7">
    <source>
        <dbReference type="ARBA" id="ARBA00023136"/>
    </source>
</evidence>
<dbReference type="InterPro" id="IPR019775">
    <property type="entry name" value="WD40_repeat_CS"/>
</dbReference>
<evidence type="ECO:0000313" key="13">
    <source>
        <dbReference type="Proteomes" id="UP000186817"/>
    </source>
</evidence>